<evidence type="ECO:0000256" key="2">
    <source>
        <dbReference type="ARBA" id="ARBA00023242"/>
    </source>
</evidence>
<dbReference type="AlphaFoldDB" id="K1VBZ3"/>
<dbReference type="OrthoDB" id="416729at2759"/>
<dbReference type="eggNOG" id="ENOG502SGDR">
    <property type="taxonomic scope" value="Eukaryota"/>
</dbReference>
<dbReference type="PANTHER" id="PTHR15314:SF1">
    <property type="entry name" value="RIBONUCLEASE P PROTEIN SUBUNIT P20"/>
    <property type="match status" value="1"/>
</dbReference>
<keyword evidence="2" id="KW-0539">Nucleus</keyword>
<evidence type="ECO:0000256" key="3">
    <source>
        <dbReference type="SAM" id="MobiDB-lite"/>
    </source>
</evidence>
<feature type="compositionally biased region" description="Basic residues" evidence="3">
    <location>
        <begin position="198"/>
        <end position="212"/>
    </location>
</feature>
<organism evidence="4 5">
    <name type="scientific">Trichosporon asahii var. asahii (strain CBS 8904)</name>
    <name type="common">Yeast</name>
    <dbReference type="NCBI Taxonomy" id="1220162"/>
    <lineage>
        <taxon>Eukaryota</taxon>
        <taxon>Fungi</taxon>
        <taxon>Dikarya</taxon>
        <taxon>Basidiomycota</taxon>
        <taxon>Agaricomycotina</taxon>
        <taxon>Tremellomycetes</taxon>
        <taxon>Trichosporonales</taxon>
        <taxon>Trichosporonaceae</taxon>
        <taxon>Trichosporon</taxon>
    </lineage>
</organism>
<evidence type="ECO:0000256" key="1">
    <source>
        <dbReference type="ARBA" id="ARBA00004123"/>
    </source>
</evidence>
<reference evidence="4 5" key="1">
    <citation type="journal article" date="2012" name="Eukaryot. Cell">
        <title>Genome sequence of the Trichosporon asahii environmental strain CBS 8904.</title>
        <authorList>
            <person name="Yang R.Y."/>
            <person name="Li H.T."/>
            <person name="Zhu H."/>
            <person name="Zhou G.P."/>
            <person name="Wang M."/>
            <person name="Wang L."/>
        </authorList>
    </citation>
    <scope>NUCLEOTIDE SEQUENCE [LARGE SCALE GENOMIC DNA]</scope>
    <source>
        <strain evidence="4 5">CBS 8904</strain>
    </source>
</reference>
<protein>
    <submittedName>
        <fullName evidence="4">Uncharacterized protein</fullName>
    </submittedName>
</protein>
<keyword evidence="5" id="KW-1185">Reference proteome</keyword>
<dbReference type="GO" id="GO:0001682">
    <property type="term" value="P:tRNA 5'-leader removal"/>
    <property type="evidence" value="ECO:0007669"/>
    <property type="project" value="InterPro"/>
</dbReference>
<evidence type="ECO:0000313" key="5">
    <source>
        <dbReference type="Proteomes" id="UP000006757"/>
    </source>
</evidence>
<name>K1VBZ3_TRIAC</name>
<feature type="compositionally biased region" description="Acidic residues" evidence="3">
    <location>
        <begin position="221"/>
        <end position="235"/>
    </location>
</feature>
<dbReference type="InParanoid" id="K1VBZ3"/>
<comment type="caution">
    <text evidence="4">The sequence shown here is derived from an EMBL/GenBank/DDBJ whole genome shotgun (WGS) entry which is preliminary data.</text>
</comment>
<dbReference type="PANTHER" id="PTHR15314">
    <property type="entry name" value="RIBONUCLEASE P PROTEIN SUBUNIT P20"/>
    <property type="match status" value="1"/>
</dbReference>
<dbReference type="InterPro" id="IPR014612">
    <property type="entry name" value="Pop7/Rpp20"/>
</dbReference>
<feature type="region of interest" description="Disordered" evidence="3">
    <location>
        <begin position="183"/>
        <end position="235"/>
    </location>
</feature>
<dbReference type="STRING" id="1220162.K1VBZ3"/>
<dbReference type="Proteomes" id="UP000006757">
    <property type="component" value="Unassembled WGS sequence"/>
</dbReference>
<feature type="compositionally biased region" description="Basic residues" evidence="3">
    <location>
        <begin position="1"/>
        <end position="11"/>
    </location>
</feature>
<dbReference type="GO" id="GO:0000172">
    <property type="term" value="C:ribonuclease MRP complex"/>
    <property type="evidence" value="ECO:0007669"/>
    <property type="project" value="InterPro"/>
</dbReference>
<dbReference type="EMBL" id="AMBO01000313">
    <property type="protein sequence ID" value="EKD01515.1"/>
    <property type="molecule type" value="Genomic_DNA"/>
</dbReference>
<feature type="region of interest" description="Disordered" evidence="3">
    <location>
        <begin position="129"/>
        <end position="165"/>
    </location>
</feature>
<sequence>MPATRSRKVVKLKPALPPPEPGAGFLAQQPIKVLQGQGTRRSDSTHPGHPRTTLFVTRRTKLGALIARAKSLVLDEGATELKLYALGAAISHAFVLLHALMDILPYPIAGPGRAGMWFEIRTGTTECKDEIPGKRSGLNGVEAMDAEGGKEEEDEGGKPGEEDWGDLGFFVEDKAEIQTRNKIVLHISGRKPSTDTKPKKKARPSAKKRKARAGGANASEMDVDPADDEEALMNM</sequence>
<accession>K1VBZ3</accession>
<feature type="region of interest" description="Disordered" evidence="3">
    <location>
        <begin position="1"/>
        <end position="27"/>
    </location>
</feature>
<dbReference type="HOGENOM" id="CLU_1142563_0_0_1"/>
<proteinExistence type="predicted"/>
<comment type="subcellular location">
    <subcellularLocation>
        <location evidence="1">Nucleus</location>
    </subcellularLocation>
</comment>
<dbReference type="GO" id="GO:0005655">
    <property type="term" value="C:nucleolar ribonuclease P complex"/>
    <property type="evidence" value="ECO:0007669"/>
    <property type="project" value="InterPro"/>
</dbReference>
<gene>
    <name evidence="4" type="ORF">A1Q2_04076</name>
</gene>
<evidence type="ECO:0000313" key="4">
    <source>
        <dbReference type="EMBL" id="EKD01515.1"/>
    </source>
</evidence>